<gene>
    <name evidence="1" type="ORF">HanXRQr2_Chr10g0436611</name>
</gene>
<organism evidence="1 2">
    <name type="scientific">Helianthus annuus</name>
    <name type="common">Common sunflower</name>
    <dbReference type="NCBI Taxonomy" id="4232"/>
    <lineage>
        <taxon>Eukaryota</taxon>
        <taxon>Viridiplantae</taxon>
        <taxon>Streptophyta</taxon>
        <taxon>Embryophyta</taxon>
        <taxon>Tracheophyta</taxon>
        <taxon>Spermatophyta</taxon>
        <taxon>Magnoliopsida</taxon>
        <taxon>eudicotyledons</taxon>
        <taxon>Gunneridae</taxon>
        <taxon>Pentapetalae</taxon>
        <taxon>asterids</taxon>
        <taxon>campanulids</taxon>
        <taxon>Asterales</taxon>
        <taxon>Asteraceae</taxon>
        <taxon>Asteroideae</taxon>
        <taxon>Heliantheae alliance</taxon>
        <taxon>Heliantheae</taxon>
        <taxon>Helianthus</taxon>
    </lineage>
</organism>
<sequence length="55" mass="6418">MISRNQAMMNRDHRCDSQPAVATRNLRLRLEISVATRDHRLHAHCWAFTVTGPIY</sequence>
<dbReference type="Gramene" id="mRNA:HanXRQr2_Chr10g0436611">
    <property type="protein sequence ID" value="CDS:HanXRQr2_Chr10g0436611.1"/>
    <property type="gene ID" value="HanXRQr2_Chr10g0436611"/>
</dbReference>
<proteinExistence type="predicted"/>
<dbReference type="AlphaFoldDB" id="A0A9K3HX26"/>
<dbReference type="Proteomes" id="UP000215914">
    <property type="component" value="Unassembled WGS sequence"/>
</dbReference>
<evidence type="ECO:0000313" key="2">
    <source>
        <dbReference type="Proteomes" id="UP000215914"/>
    </source>
</evidence>
<dbReference type="EMBL" id="MNCJ02000325">
    <property type="protein sequence ID" value="KAF5786087.1"/>
    <property type="molecule type" value="Genomic_DNA"/>
</dbReference>
<reference evidence="1" key="2">
    <citation type="submission" date="2020-06" db="EMBL/GenBank/DDBJ databases">
        <title>Helianthus annuus Genome sequencing and assembly Release 2.</title>
        <authorList>
            <person name="Gouzy J."/>
            <person name="Langlade N."/>
            <person name="Munos S."/>
        </authorList>
    </citation>
    <scope>NUCLEOTIDE SEQUENCE</scope>
    <source>
        <tissue evidence="1">Leaves</tissue>
    </source>
</reference>
<reference evidence="1" key="1">
    <citation type="journal article" date="2017" name="Nature">
        <title>The sunflower genome provides insights into oil metabolism, flowering and Asterid evolution.</title>
        <authorList>
            <person name="Badouin H."/>
            <person name="Gouzy J."/>
            <person name="Grassa C.J."/>
            <person name="Murat F."/>
            <person name="Staton S.E."/>
            <person name="Cottret L."/>
            <person name="Lelandais-Briere C."/>
            <person name="Owens G.L."/>
            <person name="Carrere S."/>
            <person name="Mayjonade B."/>
            <person name="Legrand L."/>
            <person name="Gill N."/>
            <person name="Kane N.C."/>
            <person name="Bowers J.E."/>
            <person name="Hubner S."/>
            <person name="Bellec A."/>
            <person name="Berard A."/>
            <person name="Berges H."/>
            <person name="Blanchet N."/>
            <person name="Boniface M.C."/>
            <person name="Brunel D."/>
            <person name="Catrice O."/>
            <person name="Chaidir N."/>
            <person name="Claudel C."/>
            <person name="Donnadieu C."/>
            <person name="Faraut T."/>
            <person name="Fievet G."/>
            <person name="Helmstetter N."/>
            <person name="King M."/>
            <person name="Knapp S.J."/>
            <person name="Lai Z."/>
            <person name="Le Paslier M.C."/>
            <person name="Lippi Y."/>
            <person name="Lorenzon L."/>
            <person name="Mandel J.R."/>
            <person name="Marage G."/>
            <person name="Marchand G."/>
            <person name="Marquand E."/>
            <person name="Bret-Mestries E."/>
            <person name="Morien E."/>
            <person name="Nambeesan S."/>
            <person name="Nguyen T."/>
            <person name="Pegot-Espagnet P."/>
            <person name="Pouilly N."/>
            <person name="Raftis F."/>
            <person name="Sallet E."/>
            <person name="Schiex T."/>
            <person name="Thomas J."/>
            <person name="Vandecasteele C."/>
            <person name="Vares D."/>
            <person name="Vear F."/>
            <person name="Vautrin S."/>
            <person name="Crespi M."/>
            <person name="Mangin B."/>
            <person name="Burke J.M."/>
            <person name="Salse J."/>
            <person name="Munos S."/>
            <person name="Vincourt P."/>
            <person name="Rieseberg L.H."/>
            <person name="Langlade N.B."/>
        </authorList>
    </citation>
    <scope>NUCLEOTIDE SEQUENCE</scope>
    <source>
        <tissue evidence="1">Leaves</tissue>
    </source>
</reference>
<comment type="caution">
    <text evidence="1">The sequence shown here is derived from an EMBL/GenBank/DDBJ whole genome shotgun (WGS) entry which is preliminary data.</text>
</comment>
<keyword evidence="2" id="KW-1185">Reference proteome</keyword>
<protein>
    <submittedName>
        <fullName evidence="1">Uncharacterized protein</fullName>
    </submittedName>
</protein>
<accession>A0A9K3HX26</accession>
<evidence type="ECO:0000313" key="1">
    <source>
        <dbReference type="EMBL" id="KAF5786087.1"/>
    </source>
</evidence>
<name>A0A9K3HX26_HELAN</name>